<dbReference type="Gene3D" id="2.30.280.10">
    <property type="entry name" value="SRA-YDG"/>
    <property type="match status" value="1"/>
</dbReference>
<evidence type="ECO:0000256" key="2">
    <source>
        <dbReference type="PROSITE-ProRule" id="PRU00358"/>
    </source>
</evidence>
<evidence type="ECO:0000313" key="5">
    <source>
        <dbReference type="EMBL" id="KAL0565033.1"/>
    </source>
</evidence>
<dbReference type="Pfam" id="PF02182">
    <property type="entry name" value="SAD_SRA"/>
    <property type="match status" value="1"/>
</dbReference>
<evidence type="ECO:0000259" key="4">
    <source>
        <dbReference type="PROSITE" id="PS51015"/>
    </source>
</evidence>
<accession>A0ABR3EQ64</accession>
<keyword evidence="1 2" id="KW-0539">Nucleus</keyword>
<dbReference type="SMART" id="SM00466">
    <property type="entry name" value="SRA"/>
    <property type="match status" value="1"/>
</dbReference>
<sequence length="365" mass="41316">MRKGICGDSQGGAYSIIFGDRYEKWNDSLVSFEYAGFGKIDEKSGLQTADQTLEGVNRWLEKSLQNGNPVHVLRKVPGRSVYSENFFPSKQDGGTYRYDGQYKITERRETRSKNQFRIYLFKFEATEKTKEHLEDKMERYRRRGNGDAVGNHLTPNTSSHVQDLNVVRTGQKRARTSTNDQRCEQRKKTHRTRSRSKVAVDPSPANKENRDKPGPSNRRDDSEDRVREGEQTHERNETSQTQGKAKGSRRWISESGEAIGPLPKHFDRCTATTQIIEGILFPPGRPWFKSDDGLVQRGGRTWNPTHASSFSFGFRYGYRSSSAVSPSDVQLQSQPKLRGQPVIAGSCPQKSTEGVAPPSLISHLN</sequence>
<proteinExistence type="predicted"/>
<dbReference type="SUPFAM" id="SSF88697">
    <property type="entry name" value="PUA domain-like"/>
    <property type="match status" value="1"/>
</dbReference>
<organism evidence="5 6">
    <name type="scientific">Marasmius crinis-equi</name>
    <dbReference type="NCBI Taxonomy" id="585013"/>
    <lineage>
        <taxon>Eukaryota</taxon>
        <taxon>Fungi</taxon>
        <taxon>Dikarya</taxon>
        <taxon>Basidiomycota</taxon>
        <taxon>Agaricomycotina</taxon>
        <taxon>Agaricomycetes</taxon>
        <taxon>Agaricomycetidae</taxon>
        <taxon>Agaricales</taxon>
        <taxon>Marasmiineae</taxon>
        <taxon>Marasmiaceae</taxon>
        <taxon>Marasmius</taxon>
    </lineage>
</organism>
<gene>
    <name evidence="5" type="ORF">V5O48_016997</name>
</gene>
<dbReference type="InterPro" id="IPR003105">
    <property type="entry name" value="SRA_YDG"/>
</dbReference>
<protein>
    <recommendedName>
        <fullName evidence="4">YDG domain-containing protein</fullName>
    </recommendedName>
</protein>
<evidence type="ECO:0000313" key="6">
    <source>
        <dbReference type="Proteomes" id="UP001465976"/>
    </source>
</evidence>
<dbReference type="Proteomes" id="UP001465976">
    <property type="component" value="Unassembled WGS sequence"/>
</dbReference>
<keyword evidence="6" id="KW-1185">Reference proteome</keyword>
<dbReference type="PANTHER" id="PTHR14140">
    <property type="entry name" value="E3 UBIQUITIN-PROTEIN LIGASE UHRF-RELATED"/>
    <property type="match status" value="1"/>
</dbReference>
<dbReference type="PROSITE" id="PS51015">
    <property type="entry name" value="YDG"/>
    <property type="match status" value="1"/>
</dbReference>
<feature type="domain" description="YDG" evidence="4">
    <location>
        <begin position="1"/>
        <end position="125"/>
    </location>
</feature>
<comment type="caution">
    <text evidence="5">The sequence shown here is derived from an EMBL/GenBank/DDBJ whole genome shotgun (WGS) entry which is preliminary data.</text>
</comment>
<evidence type="ECO:0000256" key="3">
    <source>
        <dbReference type="SAM" id="MobiDB-lite"/>
    </source>
</evidence>
<feature type="compositionally biased region" description="Polar residues" evidence="3">
    <location>
        <begin position="153"/>
        <end position="162"/>
    </location>
</feature>
<evidence type="ECO:0000256" key="1">
    <source>
        <dbReference type="ARBA" id="ARBA00023242"/>
    </source>
</evidence>
<feature type="region of interest" description="Disordered" evidence="3">
    <location>
        <begin position="144"/>
        <end position="251"/>
    </location>
</feature>
<dbReference type="InterPro" id="IPR045134">
    <property type="entry name" value="UHRF1/2-like"/>
</dbReference>
<feature type="compositionally biased region" description="Basic and acidic residues" evidence="3">
    <location>
        <begin position="207"/>
        <end position="237"/>
    </location>
</feature>
<feature type="compositionally biased region" description="Basic residues" evidence="3">
    <location>
        <begin position="187"/>
        <end position="196"/>
    </location>
</feature>
<reference evidence="5 6" key="1">
    <citation type="submission" date="2024-02" db="EMBL/GenBank/DDBJ databases">
        <title>A draft genome for the cacao thread blight pathogen Marasmius crinis-equi.</title>
        <authorList>
            <person name="Cohen S.P."/>
            <person name="Baruah I.K."/>
            <person name="Amoako-Attah I."/>
            <person name="Bukari Y."/>
            <person name="Meinhardt L.W."/>
            <person name="Bailey B.A."/>
        </authorList>
    </citation>
    <scope>NUCLEOTIDE SEQUENCE [LARGE SCALE GENOMIC DNA]</scope>
    <source>
        <strain evidence="5 6">GH-76</strain>
    </source>
</reference>
<feature type="region of interest" description="Disordered" evidence="3">
    <location>
        <begin position="334"/>
        <end position="365"/>
    </location>
</feature>
<comment type="subcellular location">
    <subcellularLocation>
        <location evidence="2">Nucleus</location>
    </subcellularLocation>
</comment>
<dbReference type="EMBL" id="JBAHYK010002453">
    <property type="protein sequence ID" value="KAL0565033.1"/>
    <property type="molecule type" value="Genomic_DNA"/>
</dbReference>
<dbReference type="InterPro" id="IPR015947">
    <property type="entry name" value="PUA-like_sf"/>
</dbReference>
<dbReference type="PANTHER" id="PTHR14140:SF27">
    <property type="entry name" value="OS04G0289800 PROTEIN"/>
    <property type="match status" value="1"/>
</dbReference>
<name>A0ABR3EQ64_9AGAR</name>
<dbReference type="InterPro" id="IPR036987">
    <property type="entry name" value="SRA-YDG_sf"/>
</dbReference>